<dbReference type="AlphaFoldDB" id="V8P031"/>
<keyword evidence="7 10" id="KW-0175">Coiled coil</keyword>
<evidence type="ECO:0000256" key="8">
    <source>
        <dbReference type="ARBA" id="ARBA00023212"/>
    </source>
</evidence>
<feature type="coiled-coil region" evidence="10">
    <location>
        <begin position="370"/>
        <end position="457"/>
    </location>
</feature>
<evidence type="ECO:0000259" key="12">
    <source>
        <dbReference type="Pfam" id="PF25771"/>
    </source>
</evidence>
<evidence type="ECO:0000256" key="7">
    <source>
        <dbReference type="ARBA" id="ARBA00023054"/>
    </source>
</evidence>
<keyword evidence="6" id="KW-0498">Mitosis</keyword>
<evidence type="ECO:0000256" key="1">
    <source>
        <dbReference type="ARBA" id="ARBA00004114"/>
    </source>
</evidence>
<dbReference type="InterPro" id="IPR031470">
    <property type="entry name" value="CEP63/Deup1_N"/>
</dbReference>
<dbReference type="PANTHER" id="PTHR18875">
    <property type="entry name" value="SARCOMA ANTIGEN NY-SAR-24/CYTOSKELETAL PROTEIN SOJO"/>
    <property type="match status" value="1"/>
</dbReference>
<proteinExistence type="inferred from homology"/>
<reference evidence="13 14" key="1">
    <citation type="journal article" date="2013" name="Proc. Natl. Acad. Sci. U.S.A.">
        <title>The king cobra genome reveals dynamic gene evolution and adaptation in the snake venom system.</title>
        <authorList>
            <person name="Vonk F.J."/>
            <person name="Casewell N.R."/>
            <person name="Henkel C.V."/>
            <person name="Heimberg A.M."/>
            <person name="Jansen H.J."/>
            <person name="McCleary R.J."/>
            <person name="Kerkkamp H.M."/>
            <person name="Vos R.A."/>
            <person name="Guerreiro I."/>
            <person name="Calvete J.J."/>
            <person name="Wuster W."/>
            <person name="Woods A.E."/>
            <person name="Logan J.M."/>
            <person name="Harrison R.A."/>
            <person name="Castoe T.A."/>
            <person name="de Koning A.P."/>
            <person name="Pollock D.D."/>
            <person name="Yandell M."/>
            <person name="Calderon D."/>
            <person name="Renjifo C."/>
            <person name="Currier R.B."/>
            <person name="Salgado D."/>
            <person name="Pla D."/>
            <person name="Sanz L."/>
            <person name="Hyder A.S."/>
            <person name="Ribeiro J.M."/>
            <person name="Arntzen J.W."/>
            <person name="van den Thillart G.E."/>
            <person name="Boetzer M."/>
            <person name="Pirovano W."/>
            <person name="Dirks R.P."/>
            <person name="Spaink H.P."/>
            <person name="Duboule D."/>
            <person name="McGlinn E."/>
            <person name="Kini R.M."/>
            <person name="Richardson M.K."/>
        </authorList>
    </citation>
    <scope>NUCLEOTIDE SEQUENCE</scope>
    <source>
        <tissue evidence="13">Blood</tissue>
    </source>
</reference>
<dbReference type="Proteomes" id="UP000018936">
    <property type="component" value="Unassembled WGS sequence"/>
</dbReference>
<comment type="caution">
    <text evidence="13">The sequence shown here is derived from an EMBL/GenBank/DDBJ whole genome shotgun (WGS) entry which is preliminary data.</text>
</comment>
<dbReference type="OrthoDB" id="10007333at2759"/>
<keyword evidence="9" id="KW-0131">Cell cycle</keyword>
<dbReference type="GO" id="GO:0098535">
    <property type="term" value="P:de novo centriole assembly involved in multi-ciliated epithelial cell differentiation"/>
    <property type="evidence" value="ECO:0007669"/>
    <property type="project" value="TreeGrafter"/>
</dbReference>
<feature type="non-terminal residue" evidence="13">
    <location>
        <position position="602"/>
    </location>
</feature>
<keyword evidence="14" id="KW-1185">Reference proteome</keyword>
<evidence type="ECO:0000256" key="6">
    <source>
        <dbReference type="ARBA" id="ARBA00022776"/>
    </source>
</evidence>
<feature type="coiled-coil region" evidence="10">
    <location>
        <begin position="37"/>
        <end position="159"/>
    </location>
</feature>
<protein>
    <submittedName>
        <fullName evidence="13">Centrosomal protein of 63 kDa</fullName>
    </submittedName>
</protein>
<name>V8P031_OPHHA</name>
<dbReference type="GO" id="GO:0006974">
    <property type="term" value="P:DNA damage response"/>
    <property type="evidence" value="ECO:0007669"/>
    <property type="project" value="UniProtKB-KW"/>
</dbReference>
<evidence type="ECO:0000256" key="2">
    <source>
        <dbReference type="ARBA" id="ARBA00007181"/>
    </source>
</evidence>
<evidence type="ECO:0000256" key="9">
    <source>
        <dbReference type="ARBA" id="ARBA00023306"/>
    </source>
</evidence>
<dbReference type="GO" id="GO:0007099">
    <property type="term" value="P:centriole replication"/>
    <property type="evidence" value="ECO:0007669"/>
    <property type="project" value="TreeGrafter"/>
</dbReference>
<dbReference type="Pfam" id="PF25771">
    <property type="entry name" value="CC_CEP152-bind"/>
    <property type="match status" value="1"/>
</dbReference>
<evidence type="ECO:0000256" key="3">
    <source>
        <dbReference type="ARBA" id="ARBA00022490"/>
    </source>
</evidence>
<keyword evidence="4" id="KW-0132">Cell division</keyword>
<dbReference type="GO" id="GO:0005814">
    <property type="term" value="C:centriole"/>
    <property type="evidence" value="ECO:0007669"/>
    <property type="project" value="UniProtKB-SubCell"/>
</dbReference>
<evidence type="ECO:0000259" key="11">
    <source>
        <dbReference type="Pfam" id="PF17045"/>
    </source>
</evidence>
<dbReference type="EMBL" id="AZIM01001267">
    <property type="protein sequence ID" value="ETE67526.1"/>
    <property type="molecule type" value="Genomic_DNA"/>
</dbReference>
<keyword evidence="5" id="KW-0227">DNA damage</keyword>
<feature type="domain" description="CEP63/Deup1 N-terminal" evidence="11">
    <location>
        <begin position="1"/>
        <end position="252"/>
    </location>
</feature>
<comment type="subcellular location">
    <subcellularLocation>
        <location evidence="1">Cytoplasm</location>
        <location evidence="1">Cytoskeleton</location>
        <location evidence="1">Microtubule organizing center</location>
        <location evidence="1">Centrosome</location>
        <location evidence="1">Centriole</location>
    </subcellularLocation>
</comment>
<comment type="similarity">
    <text evidence="2">Belongs to the CEP63 family.</text>
</comment>
<feature type="domain" description="CEP63/Deup1 CEP152 binding coiled coil" evidence="12">
    <location>
        <begin position="564"/>
        <end position="599"/>
    </location>
</feature>
<dbReference type="GO" id="GO:0051301">
    <property type="term" value="P:cell division"/>
    <property type="evidence" value="ECO:0007669"/>
    <property type="project" value="UniProtKB-KW"/>
</dbReference>
<evidence type="ECO:0000256" key="5">
    <source>
        <dbReference type="ARBA" id="ARBA00022763"/>
    </source>
</evidence>
<accession>V8P031</accession>
<gene>
    <name evidence="13" type="primary">CEP63</name>
    <name evidence="13" type="ORF">L345_06685</name>
</gene>
<dbReference type="InterPro" id="IPR057656">
    <property type="entry name" value="CEP63/Deup1_CC"/>
</dbReference>
<evidence type="ECO:0000313" key="14">
    <source>
        <dbReference type="Proteomes" id="UP000018936"/>
    </source>
</evidence>
<keyword evidence="8" id="KW-0206">Cytoskeleton</keyword>
<evidence type="ECO:0000256" key="10">
    <source>
        <dbReference type="SAM" id="Coils"/>
    </source>
</evidence>
<keyword evidence="3" id="KW-0963">Cytoplasm</keyword>
<organism evidence="13 14">
    <name type="scientific">Ophiophagus hannah</name>
    <name type="common">King cobra</name>
    <name type="synonym">Naja hannah</name>
    <dbReference type="NCBI Taxonomy" id="8665"/>
    <lineage>
        <taxon>Eukaryota</taxon>
        <taxon>Metazoa</taxon>
        <taxon>Chordata</taxon>
        <taxon>Craniata</taxon>
        <taxon>Vertebrata</taxon>
        <taxon>Euteleostomi</taxon>
        <taxon>Lepidosauria</taxon>
        <taxon>Squamata</taxon>
        <taxon>Bifurcata</taxon>
        <taxon>Unidentata</taxon>
        <taxon>Episquamata</taxon>
        <taxon>Toxicofera</taxon>
        <taxon>Serpentes</taxon>
        <taxon>Colubroidea</taxon>
        <taxon>Elapidae</taxon>
        <taxon>Elapinae</taxon>
        <taxon>Ophiophagus</taxon>
    </lineage>
</organism>
<dbReference type="PANTHER" id="PTHR18875:SF7">
    <property type="entry name" value="CENTROSOMAL PROTEIN OF 63 KDA"/>
    <property type="match status" value="1"/>
</dbReference>
<sequence length="602" mass="70798">MKQIDIMVAHKKAEWDTQTQALESCLELRDQELSSLKNATEEKCKETERLCQRLDEMEQLNREMTIEYERQLTKVQNELARLKRSYEKLMKKQLKGTRQSSKSQEEDQSEIKILTKKLEEFHEKSLDWEKQRLQYQQQVASLEAQRKALAEKSELVQTQLCSRKQMFESVELASQSEIHHLASKLERANDTICANELELERLNIRVDDLTDTNQKILAEQQKLLHELKLSRNSLEVLHDEKMELRATLLSQEDFVTNLQIYHEQLQKELSKLTETLNVKETFISLGSPDGKCIQPSEEQMEKLLELQLTEEQLCKAKTEIKKLKEELSHKEQSHSRELEGMRLEVTQLTWELHQREITIASSLGSTTSLEQQLKIEIEKVEQKTIEHKAKSTSFAEFQESYNKVLNKVELQNKQLQKELAETRTTLEASSWVSQSKYDNIVQQLQHQVTEITNAENKRMQDLQCKHEEEMKALQAKYDRTVQHYEEELQRAKYFPSRMLPVSNVAAELPHRTNNVESLPYESLERSDILLCEDPEFSYMVSREHEKDFLPLSPLPTANVDVIAAKFLEEEEERSHHILERLDTHIEELKKESERTVQQFTHQ</sequence>
<dbReference type="Pfam" id="PF17045">
    <property type="entry name" value="CEP63"/>
    <property type="match status" value="1"/>
</dbReference>
<evidence type="ECO:0000256" key="4">
    <source>
        <dbReference type="ARBA" id="ARBA00022618"/>
    </source>
</evidence>
<evidence type="ECO:0000313" key="13">
    <source>
        <dbReference type="EMBL" id="ETE67526.1"/>
    </source>
</evidence>